<dbReference type="SMART" id="SM00882">
    <property type="entry name" value="CoA_trans"/>
    <property type="match status" value="1"/>
</dbReference>
<dbReference type="GO" id="GO:0008410">
    <property type="term" value="F:CoA-transferase activity"/>
    <property type="evidence" value="ECO:0007669"/>
    <property type="project" value="InterPro"/>
</dbReference>
<dbReference type="AlphaFoldDB" id="A0A2C7ABZ8"/>
<dbReference type="InterPro" id="IPR012792">
    <property type="entry name" value="3-oxoacid_CoA-transf_A"/>
</dbReference>
<dbReference type="EMBL" id="PDNU01000030">
    <property type="protein sequence ID" value="PHK94177.1"/>
    <property type="molecule type" value="Genomic_DNA"/>
</dbReference>
<dbReference type="PANTHER" id="PTHR13707">
    <property type="entry name" value="KETOACID-COENZYME A TRANSFERASE"/>
    <property type="match status" value="1"/>
</dbReference>
<dbReference type="InterPro" id="IPR004165">
    <property type="entry name" value="CoA_trans_fam_I"/>
</dbReference>
<proteinExistence type="predicted"/>
<dbReference type="SUPFAM" id="SSF100950">
    <property type="entry name" value="NagB/RpiA/CoA transferase-like"/>
    <property type="match status" value="1"/>
</dbReference>
<accession>A0A2C7ABZ8</accession>
<keyword evidence="1 2" id="KW-0808">Transferase</keyword>
<organism evidence="2 3">
    <name type="scientific">Teichococcus rhizosphaerae</name>
    <dbReference type="NCBI Taxonomy" id="1335062"/>
    <lineage>
        <taxon>Bacteria</taxon>
        <taxon>Pseudomonadati</taxon>
        <taxon>Pseudomonadota</taxon>
        <taxon>Alphaproteobacteria</taxon>
        <taxon>Acetobacterales</taxon>
        <taxon>Roseomonadaceae</taxon>
        <taxon>Roseomonas</taxon>
    </lineage>
</organism>
<dbReference type="PANTHER" id="PTHR13707:SF60">
    <property type="entry name" value="ACETATE COA-TRANSFERASE SUBUNIT ALPHA"/>
    <property type="match status" value="1"/>
</dbReference>
<dbReference type="Pfam" id="PF01144">
    <property type="entry name" value="CoA_trans"/>
    <property type="match status" value="1"/>
</dbReference>
<sequence>MLDRRVASFTEAIAGIGHGATIMLGGFGGAGTPLGLVAAVHRAGLRDLTVIANNGGSAEPDLRIWLEAGQVRKLVCSYPKSKLHTTASFTTLYLAGKIELELVPQGTLVERMRCAGAGLGGFYTPVGAGTALAEGKETRMINGREHVLEMPLSADVALLRGRQADRLGNLTYNKTARNFAPVMATAAKLVVAEVEEFVELGALDPETVVTPGIFVDRVVQKGAPQ</sequence>
<dbReference type="RefSeq" id="WP_099096281.1">
    <property type="nucleotide sequence ID" value="NZ_PDNU01000030.1"/>
</dbReference>
<keyword evidence="3" id="KW-1185">Reference proteome</keyword>
<gene>
    <name evidence="2" type="ORF">CR162_14645</name>
</gene>
<dbReference type="Proteomes" id="UP000223527">
    <property type="component" value="Unassembled WGS sequence"/>
</dbReference>
<name>A0A2C7ABZ8_9PROT</name>
<dbReference type="NCBIfam" id="TIGR02429">
    <property type="entry name" value="pcaI_scoA_fam"/>
    <property type="match status" value="1"/>
</dbReference>
<dbReference type="Gene3D" id="3.40.1080.10">
    <property type="entry name" value="Glutaconate Coenzyme A-transferase"/>
    <property type="match status" value="1"/>
</dbReference>
<dbReference type="InterPro" id="IPR037171">
    <property type="entry name" value="NagB/RpiA_transferase-like"/>
</dbReference>
<evidence type="ECO:0000313" key="2">
    <source>
        <dbReference type="EMBL" id="PHK94177.1"/>
    </source>
</evidence>
<comment type="caution">
    <text evidence="2">The sequence shown here is derived from an EMBL/GenBank/DDBJ whole genome shotgun (WGS) entry which is preliminary data.</text>
</comment>
<protein>
    <submittedName>
        <fullName evidence="2">3-oxoadipate CoA-transferase</fullName>
    </submittedName>
</protein>
<evidence type="ECO:0000256" key="1">
    <source>
        <dbReference type="ARBA" id="ARBA00022679"/>
    </source>
</evidence>
<dbReference type="OrthoDB" id="9805230at2"/>
<evidence type="ECO:0000313" key="3">
    <source>
        <dbReference type="Proteomes" id="UP000223527"/>
    </source>
</evidence>
<reference evidence="2 3" key="1">
    <citation type="submission" date="2017-10" db="EMBL/GenBank/DDBJ databases">
        <authorList>
            <person name="Banno H."/>
            <person name="Chua N.-H."/>
        </authorList>
    </citation>
    <scope>NUCLEOTIDE SEQUENCE [LARGE SCALE GENOMIC DNA]</scope>
    <source>
        <strain evidence="2 3">YW11</strain>
    </source>
</reference>